<evidence type="ECO:0000313" key="1">
    <source>
        <dbReference type="EMBL" id="EEG93601.1"/>
    </source>
</evidence>
<dbReference type="AlphaFoldDB" id="C0FUZ7"/>
<sequence>MKEGKMFYSERDAIDIYERKYSIQEIWWMDEDDRLLFAPVRRNRNRIRNIVRNAVEAIELGIPMPPIYVSEQQNGDYLVLESKDTIYSLLQFLKNNMGIEIDQDDADRRMSFYEIDHENPRLASMIMRTVVPVQIIEYRSPKYMHMLTGKFIENWTENREYAIRKIIYKDSRIELIERIREVLCKFQRTGLVRSLNEINIFYMLVIWMAYTNKVNVDEDRYITNEQYLLENAIYEMDNLRDGYIDDFVECVLHTCSRCEEIDYEKTVRIVNRRFDEKYKSIFMAIAICMNDIRGNLRELYDERSYLYSMLHDTSVTYANISRWINYLRR</sequence>
<protein>
    <submittedName>
        <fullName evidence="1">Uncharacterized protein</fullName>
    </submittedName>
</protein>
<accession>C0FUZ7</accession>
<evidence type="ECO:0000313" key="2">
    <source>
        <dbReference type="Proteomes" id="UP000003561"/>
    </source>
</evidence>
<organism evidence="1 2">
    <name type="scientific">Roseburia inulinivorans DSM 16841</name>
    <dbReference type="NCBI Taxonomy" id="622312"/>
    <lineage>
        <taxon>Bacteria</taxon>
        <taxon>Bacillati</taxon>
        <taxon>Bacillota</taxon>
        <taxon>Clostridia</taxon>
        <taxon>Lachnospirales</taxon>
        <taxon>Lachnospiraceae</taxon>
        <taxon>Roseburia</taxon>
    </lineage>
</organism>
<comment type="caution">
    <text evidence="1">The sequence shown here is derived from an EMBL/GenBank/DDBJ whole genome shotgun (WGS) entry which is preliminary data.</text>
</comment>
<name>C0FUZ7_9FIRM</name>
<reference evidence="1 2" key="1">
    <citation type="submission" date="2009-02" db="EMBL/GenBank/DDBJ databases">
        <authorList>
            <person name="Fulton L."/>
            <person name="Clifton S."/>
            <person name="Fulton B."/>
            <person name="Xu J."/>
            <person name="Minx P."/>
            <person name="Pepin K.H."/>
            <person name="Johnson M."/>
            <person name="Bhonagiri V."/>
            <person name="Nash W.E."/>
            <person name="Mardis E.R."/>
            <person name="Wilson R.K."/>
        </authorList>
    </citation>
    <scope>NUCLEOTIDE SEQUENCE [LARGE SCALE GENOMIC DNA]</scope>
    <source>
        <strain evidence="1 2">DSM 16841</strain>
    </source>
</reference>
<reference evidence="1 2" key="2">
    <citation type="submission" date="2009-03" db="EMBL/GenBank/DDBJ databases">
        <title>Draft genome sequence of Roseburia inulinivorans (DSM 16841).</title>
        <authorList>
            <person name="Sudarsanam P."/>
            <person name="Ley R."/>
            <person name="Guruge J."/>
            <person name="Turnbaugh P.J."/>
            <person name="Mahowald M."/>
            <person name="Liep D."/>
            <person name="Gordon J."/>
        </authorList>
    </citation>
    <scope>NUCLEOTIDE SEQUENCE [LARGE SCALE GENOMIC DNA]</scope>
    <source>
        <strain evidence="1 2">DSM 16841</strain>
    </source>
</reference>
<dbReference type="Proteomes" id="UP000003561">
    <property type="component" value="Unassembled WGS sequence"/>
</dbReference>
<dbReference type="EMBL" id="ACFY01000096">
    <property type="protein sequence ID" value="EEG93601.1"/>
    <property type="molecule type" value="Genomic_DNA"/>
</dbReference>
<gene>
    <name evidence="1" type="ORF">ROSEINA2194_02568</name>
</gene>
<proteinExistence type="predicted"/>